<evidence type="ECO:0000313" key="4">
    <source>
        <dbReference type="Proteomes" id="UP000003240"/>
    </source>
</evidence>
<dbReference type="GO" id="GO:0003723">
    <property type="term" value="F:RNA binding"/>
    <property type="evidence" value="ECO:0007669"/>
    <property type="project" value="InterPro"/>
</dbReference>
<dbReference type="InterPro" id="IPR036510">
    <property type="entry name" value="Ribosomal_bS20_sf"/>
</dbReference>
<dbReference type="AlphaFoldDB" id="F7NMJ3"/>
<accession>F7NMJ3</accession>
<feature type="signal peptide" evidence="2">
    <location>
        <begin position="1"/>
        <end position="25"/>
    </location>
</feature>
<organism evidence="3 4">
    <name type="scientific">Acetonema longum DSM 6540</name>
    <dbReference type="NCBI Taxonomy" id="1009370"/>
    <lineage>
        <taxon>Bacteria</taxon>
        <taxon>Bacillati</taxon>
        <taxon>Bacillota</taxon>
        <taxon>Negativicutes</taxon>
        <taxon>Acetonemataceae</taxon>
        <taxon>Acetonema</taxon>
    </lineage>
</organism>
<dbReference type="GO" id="GO:0006412">
    <property type="term" value="P:translation"/>
    <property type="evidence" value="ECO:0007669"/>
    <property type="project" value="InterPro"/>
</dbReference>
<feature type="compositionally biased region" description="Basic and acidic residues" evidence="1">
    <location>
        <begin position="48"/>
        <end position="59"/>
    </location>
</feature>
<evidence type="ECO:0000256" key="1">
    <source>
        <dbReference type="SAM" id="MobiDB-lite"/>
    </source>
</evidence>
<dbReference type="SUPFAM" id="SSF46992">
    <property type="entry name" value="Ribosomal protein S20"/>
    <property type="match status" value="1"/>
</dbReference>
<dbReference type="Proteomes" id="UP000003240">
    <property type="component" value="Unassembled WGS sequence"/>
</dbReference>
<sequence length="175" mass="20092">MNGNKKWFLAISMATMIGVNGVAVAAVPQYQTPEKGKAPAHWHYQRPGLEDRGDSFRQRDNRSIQDNLLKLLKMNERTFQAQIKSGKSLAAIAKKQGVSERTLKNFLVDQMEKRIDQAVKHDNISRNQAKQMKAKLPEQVKKMINRRGFDCKYTGILDNRMYEHGKTSWGNRFGK</sequence>
<comment type="caution">
    <text evidence="3">The sequence shown here is derived from an EMBL/GenBank/DDBJ whole genome shotgun (WGS) entry which is preliminary data.</text>
</comment>
<keyword evidence="4" id="KW-1185">Reference proteome</keyword>
<dbReference type="GO" id="GO:0005840">
    <property type="term" value="C:ribosome"/>
    <property type="evidence" value="ECO:0007669"/>
    <property type="project" value="InterPro"/>
</dbReference>
<dbReference type="OrthoDB" id="2081047at2"/>
<name>F7NMJ3_9FIRM</name>
<dbReference type="eggNOG" id="ENOG5032RAZ">
    <property type="taxonomic scope" value="Bacteria"/>
</dbReference>
<proteinExistence type="predicted"/>
<evidence type="ECO:0000313" key="3">
    <source>
        <dbReference type="EMBL" id="EGO62733.1"/>
    </source>
</evidence>
<dbReference type="STRING" id="1009370.ALO_16617"/>
<feature type="chain" id="PRO_5003359530" evidence="2">
    <location>
        <begin position="26"/>
        <end position="175"/>
    </location>
</feature>
<dbReference type="RefSeq" id="WP_004097753.1">
    <property type="nucleotide sequence ID" value="NZ_AFGF01000173.1"/>
</dbReference>
<evidence type="ECO:0000256" key="2">
    <source>
        <dbReference type="SAM" id="SignalP"/>
    </source>
</evidence>
<keyword evidence="2" id="KW-0732">Signal</keyword>
<dbReference type="GO" id="GO:0003735">
    <property type="term" value="F:structural constituent of ribosome"/>
    <property type="evidence" value="ECO:0007669"/>
    <property type="project" value="InterPro"/>
</dbReference>
<protein>
    <submittedName>
        <fullName evidence="3">Uncharacterized protein</fullName>
    </submittedName>
</protein>
<feature type="region of interest" description="Disordered" evidence="1">
    <location>
        <begin position="35"/>
        <end position="59"/>
    </location>
</feature>
<reference evidence="3 4" key="1">
    <citation type="journal article" date="2011" name="EMBO J.">
        <title>Structural diversity of bacterial flagellar motors.</title>
        <authorList>
            <person name="Chen S."/>
            <person name="Beeby M."/>
            <person name="Murphy G.E."/>
            <person name="Leadbetter J.R."/>
            <person name="Hendrixson D.R."/>
            <person name="Briegel A."/>
            <person name="Li Z."/>
            <person name="Shi J."/>
            <person name="Tocheva E.I."/>
            <person name="Muller A."/>
            <person name="Dobro M.J."/>
            <person name="Jensen G.J."/>
        </authorList>
    </citation>
    <scope>NUCLEOTIDE SEQUENCE [LARGE SCALE GENOMIC DNA]</scope>
    <source>
        <strain evidence="3 4">DSM 6540</strain>
    </source>
</reference>
<gene>
    <name evidence="3" type="ORF">ALO_16617</name>
</gene>
<dbReference type="EMBL" id="AFGF01000173">
    <property type="protein sequence ID" value="EGO62733.1"/>
    <property type="molecule type" value="Genomic_DNA"/>
</dbReference>